<dbReference type="AlphaFoldDB" id="A0A9J6H2L4"/>
<organism evidence="1 2">
    <name type="scientific">Haemaphysalis longicornis</name>
    <name type="common">Bush tick</name>
    <dbReference type="NCBI Taxonomy" id="44386"/>
    <lineage>
        <taxon>Eukaryota</taxon>
        <taxon>Metazoa</taxon>
        <taxon>Ecdysozoa</taxon>
        <taxon>Arthropoda</taxon>
        <taxon>Chelicerata</taxon>
        <taxon>Arachnida</taxon>
        <taxon>Acari</taxon>
        <taxon>Parasitiformes</taxon>
        <taxon>Ixodida</taxon>
        <taxon>Ixodoidea</taxon>
        <taxon>Ixodidae</taxon>
        <taxon>Haemaphysalinae</taxon>
        <taxon>Haemaphysalis</taxon>
    </lineage>
</organism>
<keyword evidence="2" id="KW-1185">Reference proteome</keyword>
<dbReference type="EMBL" id="JABSTR010000011">
    <property type="protein sequence ID" value="KAH9381507.1"/>
    <property type="molecule type" value="Genomic_DNA"/>
</dbReference>
<gene>
    <name evidence="1" type="ORF">HPB48_005518</name>
</gene>
<comment type="caution">
    <text evidence="1">The sequence shown here is derived from an EMBL/GenBank/DDBJ whole genome shotgun (WGS) entry which is preliminary data.</text>
</comment>
<dbReference type="VEuPathDB" id="VectorBase:HLOH_040293"/>
<sequence>MKCLSGSPLSLAYRSGQGNQGNVPNHVRNSSQQDSGLHLAATEPPCPPSKCSEPTLGLVAHYIKPRSSGGLESCVVVVDLARRFDVLALAQQVDEPSLAGSLSRLHLVHCPGPEALLCAVDTLLLSAVPMALLVVYTAPMHRWHGPQGNVALTRLQELALLKGARFYTAPHSARLRSRQGEAHGSTAS</sequence>
<evidence type="ECO:0000313" key="2">
    <source>
        <dbReference type="Proteomes" id="UP000821853"/>
    </source>
</evidence>
<reference evidence="1 2" key="1">
    <citation type="journal article" date="2020" name="Cell">
        <title>Large-Scale Comparative Analyses of Tick Genomes Elucidate Their Genetic Diversity and Vector Capacities.</title>
        <authorList>
            <consortium name="Tick Genome and Microbiome Consortium (TIGMIC)"/>
            <person name="Jia N."/>
            <person name="Wang J."/>
            <person name="Shi W."/>
            <person name="Du L."/>
            <person name="Sun Y."/>
            <person name="Zhan W."/>
            <person name="Jiang J.F."/>
            <person name="Wang Q."/>
            <person name="Zhang B."/>
            <person name="Ji P."/>
            <person name="Bell-Sakyi L."/>
            <person name="Cui X.M."/>
            <person name="Yuan T.T."/>
            <person name="Jiang B.G."/>
            <person name="Yang W.F."/>
            <person name="Lam T.T."/>
            <person name="Chang Q.C."/>
            <person name="Ding S.J."/>
            <person name="Wang X.J."/>
            <person name="Zhu J.G."/>
            <person name="Ruan X.D."/>
            <person name="Zhao L."/>
            <person name="Wei J.T."/>
            <person name="Ye R.Z."/>
            <person name="Que T.C."/>
            <person name="Du C.H."/>
            <person name="Zhou Y.H."/>
            <person name="Cheng J.X."/>
            <person name="Dai P.F."/>
            <person name="Guo W.B."/>
            <person name="Han X.H."/>
            <person name="Huang E.J."/>
            <person name="Li L.F."/>
            <person name="Wei W."/>
            <person name="Gao Y.C."/>
            <person name="Liu J.Z."/>
            <person name="Shao H.Z."/>
            <person name="Wang X."/>
            <person name="Wang C.C."/>
            <person name="Yang T.C."/>
            <person name="Huo Q.B."/>
            <person name="Li W."/>
            <person name="Chen H.Y."/>
            <person name="Chen S.E."/>
            <person name="Zhou L.G."/>
            <person name="Ni X.B."/>
            <person name="Tian J.H."/>
            <person name="Sheng Y."/>
            <person name="Liu T."/>
            <person name="Pan Y.S."/>
            <person name="Xia L.Y."/>
            <person name="Li J."/>
            <person name="Zhao F."/>
            <person name="Cao W.C."/>
        </authorList>
    </citation>
    <scope>NUCLEOTIDE SEQUENCE [LARGE SCALE GENOMIC DNA]</scope>
    <source>
        <strain evidence="1">HaeL-2018</strain>
    </source>
</reference>
<dbReference type="OrthoDB" id="6493086at2759"/>
<dbReference type="Proteomes" id="UP000821853">
    <property type="component" value="Chromosome 9"/>
</dbReference>
<proteinExistence type="predicted"/>
<name>A0A9J6H2L4_HAELO</name>
<evidence type="ECO:0000313" key="1">
    <source>
        <dbReference type="EMBL" id="KAH9381507.1"/>
    </source>
</evidence>
<accession>A0A9J6H2L4</accession>
<protein>
    <submittedName>
        <fullName evidence="1">Uncharacterized protein</fullName>
    </submittedName>
</protein>
<dbReference type="OMA" id="WHSPQAN"/>